<dbReference type="EnsemblPlants" id="OMERI05G14070.1">
    <property type="protein sequence ID" value="OMERI05G14070.1"/>
    <property type="gene ID" value="OMERI05G14070"/>
</dbReference>
<dbReference type="GO" id="GO:0005524">
    <property type="term" value="F:ATP binding"/>
    <property type="evidence" value="ECO:0007669"/>
    <property type="project" value="UniProtKB-KW"/>
</dbReference>
<name>A0A0E0DRB2_9ORYZ</name>
<reference evidence="9" key="1">
    <citation type="submission" date="2015-04" db="UniProtKB">
        <authorList>
            <consortium name="EnsemblPlants"/>
        </authorList>
    </citation>
    <scope>IDENTIFICATION</scope>
</reference>
<dbReference type="GO" id="GO:0004674">
    <property type="term" value="F:protein serine/threonine kinase activity"/>
    <property type="evidence" value="ECO:0007669"/>
    <property type="project" value="UniProtKB-KW"/>
</dbReference>
<evidence type="ECO:0000256" key="4">
    <source>
        <dbReference type="ARBA" id="ARBA00022741"/>
    </source>
</evidence>
<dbReference type="Proteomes" id="UP000008021">
    <property type="component" value="Chromosome 5"/>
</dbReference>
<reference evidence="9" key="2">
    <citation type="submission" date="2018-05" db="EMBL/GenBank/DDBJ databases">
        <title>OmerRS3 (Oryza meridionalis Reference Sequence Version 3).</title>
        <authorList>
            <person name="Zhang J."/>
            <person name="Kudrna D."/>
            <person name="Lee S."/>
            <person name="Talag J."/>
            <person name="Welchert J."/>
            <person name="Wing R.A."/>
        </authorList>
    </citation>
    <scope>NUCLEOTIDE SEQUENCE [LARGE SCALE GENOMIC DNA]</scope>
    <source>
        <strain evidence="9">cv. OR44</strain>
    </source>
</reference>
<keyword evidence="4" id="KW-0547">Nucleotide-binding</keyword>
<evidence type="ECO:0000256" key="6">
    <source>
        <dbReference type="ARBA" id="ARBA00022840"/>
    </source>
</evidence>
<dbReference type="EC" id="2.7.11.1" evidence="1"/>
<dbReference type="Gramene" id="OMERI05G14070.1">
    <property type="protein sequence ID" value="OMERI05G14070.1"/>
    <property type="gene ID" value="OMERI05G14070"/>
</dbReference>
<dbReference type="AlphaFoldDB" id="A0A0E0DRB2"/>
<dbReference type="Gene3D" id="1.10.510.10">
    <property type="entry name" value="Transferase(Phosphotransferase) domain 1"/>
    <property type="match status" value="1"/>
</dbReference>
<evidence type="ECO:0000256" key="7">
    <source>
        <dbReference type="ARBA" id="ARBA00047899"/>
    </source>
</evidence>
<evidence type="ECO:0000256" key="1">
    <source>
        <dbReference type="ARBA" id="ARBA00012513"/>
    </source>
</evidence>
<evidence type="ECO:0000256" key="8">
    <source>
        <dbReference type="ARBA" id="ARBA00048679"/>
    </source>
</evidence>
<evidence type="ECO:0000256" key="5">
    <source>
        <dbReference type="ARBA" id="ARBA00022777"/>
    </source>
</evidence>
<comment type="catalytic activity">
    <reaction evidence="8">
        <text>L-seryl-[protein] + ATP = O-phospho-L-seryl-[protein] + ADP + H(+)</text>
        <dbReference type="Rhea" id="RHEA:17989"/>
        <dbReference type="Rhea" id="RHEA-COMP:9863"/>
        <dbReference type="Rhea" id="RHEA-COMP:11604"/>
        <dbReference type="ChEBI" id="CHEBI:15378"/>
        <dbReference type="ChEBI" id="CHEBI:29999"/>
        <dbReference type="ChEBI" id="CHEBI:30616"/>
        <dbReference type="ChEBI" id="CHEBI:83421"/>
        <dbReference type="ChEBI" id="CHEBI:456216"/>
        <dbReference type="EC" id="2.7.11.1"/>
    </reaction>
</comment>
<keyword evidence="5" id="KW-0418">Kinase</keyword>
<keyword evidence="3" id="KW-0808">Transferase</keyword>
<protein>
    <recommendedName>
        <fullName evidence="1">non-specific serine/threonine protein kinase</fullName>
        <ecNumber evidence="1">2.7.11.1</ecNumber>
    </recommendedName>
</protein>
<dbReference type="HOGENOM" id="CLU_2516182_0_0_1"/>
<dbReference type="SUPFAM" id="SSF56112">
    <property type="entry name" value="Protein kinase-like (PK-like)"/>
    <property type="match status" value="1"/>
</dbReference>
<evidence type="ECO:0000256" key="3">
    <source>
        <dbReference type="ARBA" id="ARBA00022679"/>
    </source>
</evidence>
<evidence type="ECO:0000313" key="10">
    <source>
        <dbReference type="Proteomes" id="UP000008021"/>
    </source>
</evidence>
<dbReference type="PANTHER" id="PTHR45637">
    <property type="entry name" value="FLIPPASE KINASE 1-RELATED"/>
    <property type="match status" value="1"/>
</dbReference>
<sequence>MPGRRFPVAFAKFYATEVLLALEYLHMMGIAAELVHARSSLFVGTHEYVAPEVARGRGHGAGMDWWSYIVEFLSAVAASPHDAATRE</sequence>
<evidence type="ECO:0000256" key="2">
    <source>
        <dbReference type="ARBA" id="ARBA00022527"/>
    </source>
</evidence>
<accession>A0A0E0DRB2</accession>
<dbReference type="InterPro" id="IPR011009">
    <property type="entry name" value="Kinase-like_dom_sf"/>
</dbReference>
<evidence type="ECO:0000313" key="9">
    <source>
        <dbReference type="EnsemblPlants" id="OMERI05G14070.1"/>
    </source>
</evidence>
<keyword evidence="10" id="KW-1185">Reference proteome</keyword>
<proteinExistence type="predicted"/>
<keyword evidence="2" id="KW-0723">Serine/threonine-protein kinase</keyword>
<keyword evidence="6" id="KW-0067">ATP-binding</keyword>
<organism evidence="9">
    <name type="scientific">Oryza meridionalis</name>
    <dbReference type="NCBI Taxonomy" id="40149"/>
    <lineage>
        <taxon>Eukaryota</taxon>
        <taxon>Viridiplantae</taxon>
        <taxon>Streptophyta</taxon>
        <taxon>Embryophyta</taxon>
        <taxon>Tracheophyta</taxon>
        <taxon>Spermatophyta</taxon>
        <taxon>Magnoliopsida</taxon>
        <taxon>Liliopsida</taxon>
        <taxon>Poales</taxon>
        <taxon>Poaceae</taxon>
        <taxon>BOP clade</taxon>
        <taxon>Oryzoideae</taxon>
        <taxon>Oryzeae</taxon>
        <taxon>Oryzinae</taxon>
        <taxon>Oryza</taxon>
    </lineage>
</organism>
<comment type="catalytic activity">
    <reaction evidence="7">
        <text>L-threonyl-[protein] + ATP = O-phospho-L-threonyl-[protein] + ADP + H(+)</text>
        <dbReference type="Rhea" id="RHEA:46608"/>
        <dbReference type="Rhea" id="RHEA-COMP:11060"/>
        <dbReference type="Rhea" id="RHEA-COMP:11605"/>
        <dbReference type="ChEBI" id="CHEBI:15378"/>
        <dbReference type="ChEBI" id="CHEBI:30013"/>
        <dbReference type="ChEBI" id="CHEBI:30616"/>
        <dbReference type="ChEBI" id="CHEBI:61977"/>
        <dbReference type="ChEBI" id="CHEBI:456216"/>
        <dbReference type="EC" id="2.7.11.1"/>
    </reaction>
</comment>